<evidence type="ECO:0000313" key="2">
    <source>
        <dbReference type="Proteomes" id="UP000019478"/>
    </source>
</evidence>
<dbReference type="AlphaFoldDB" id="W9YAM2"/>
<dbReference type="EMBL" id="AMGY01000003">
    <property type="protein sequence ID" value="EXJ86316.1"/>
    <property type="molecule type" value="Genomic_DNA"/>
</dbReference>
<dbReference type="GeneID" id="19167395"/>
<reference evidence="1 2" key="1">
    <citation type="submission" date="2013-03" db="EMBL/GenBank/DDBJ databases">
        <title>The Genome Sequence of Capronia epimyces CBS 606.96.</title>
        <authorList>
            <consortium name="The Broad Institute Genomics Platform"/>
            <person name="Cuomo C."/>
            <person name="de Hoog S."/>
            <person name="Gorbushina A."/>
            <person name="Walker B."/>
            <person name="Young S.K."/>
            <person name="Zeng Q."/>
            <person name="Gargeya S."/>
            <person name="Fitzgerald M."/>
            <person name="Haas B."/>
            <person name="Abouelleil A."/>
            <person name="Allen A.W."/>
            <person name="Alvarado L."/>
            <person name="Arachchi H.M."/>
            <person name="Berlin A.M."/>
            <person name="Chapman S.B."/>
            <person name="Gainer-Dewar J."/>
            <person name="Goldberg J."/>
            <person name="Griggs A."/>
            <person name="Gujja S."/>
            <person name="Hansen M."/>
            <person name="Howarth C."/>
            <person name="Imamovic A."/>
            <person name="Ireland A."/>
            <person name="Larimer J."/>
            <person name="McCowan C."/>
            <person name="Murphy C."/>
            <person name="Pearson M."/>
            <person name="Poon T.W."/>
            <person name="Priest M."/>
            <person name="Roberts A."/>
            <person name="Saif S."/>
            <person name="Shea T."/>
            <person name="Sisk P."/>
            <person name="Sykes S."/>
            <person name="Wortman J."/>
            <person name="Nusbaum C."/>
            <person name="Birren B."/>
        </authorList>
    </citation>
    <scope>NUCLEOTIDE SEQUENCE [LARGE SCALE GENOMIC DNA]</scope>
    <source>
        <strain evidence="1 2">CBS 606.96</strain>
    </source>
</reference>
<organism evidence="1 2">
    <name type="scientific">Capronia epimyces CBS 606.96</name>
    <dbReference type="NCBI Taxonomy" id="1182542"/>
    <lineage>
        <taxon>Eukaryota</taxon>
        <taxon>Fungi</taxon>
        <taxon>Dikarya</taxon>
        <taxon>Ascomycota</taxon>
        <taxon>Pezizomycotina</taxon>
        <taxon>Eurotiomycetes</taxon>
        <taxon>Chaetothyriomycetidae</taxon>
        <taxon>Chaetothyriales</taxon>
        <taxon>Herpotrichiellaceae</taxon>
        <taxon>Capronia</taxon>
    </lineage>
</organism>
<keyword evidence="2" id="KW-1185">Reference proteome</keyword>
<dbReference type="HOGENOM" id="CLU_1320741_0_0_1"/>
<name>W9YAM2_9EURO</name>
<dbReference type="Proteomes" id="UP000019478">
    <property type="component" value="Unassembled WGS sequence"/>
</dbReference>
<dbReference type="RefSeq" id="XP_007731595.1">
    <property type="nucleotide sequence ID" value="XM_007733405.1"/>
</dbReference>
<comment type="caution">
    <text evidence="1">The sequence shown here is derived from an EMBL/GenBank/DDBJ whole genome shotgun (WGS) entry which is preliminary data.</text>
</comment>
<accession>W9YAM2</accession>
<protein>
    <submittedName>
        <fullName evidence="1">Uncharacterized protein</fullName>
    </submittedName>
</protein>
<dbReference type="OrthoDB" id="10470628at2759"/>
<gene>
    <name evidence="1" type="ORF">A1O3_03267</name>
</gene>
<evidence type="ECO:0000313" key="1">
    <source>
        <dbReference type="EMBL" id="EXJ86316.1"/>
    </source>
</evidence>
<sequence>MEKVHKLKFGFAAKRVVEQDEGITTFFENLRPFRLVTIKYPYHGKLVRRKPDLRLDLFNRSQLQPALVVETSYAQPEEDMKAKLKEYIDCTNGEILTAVGCNLDYPAAQGIRVTVLRAQFNDGGIYTGASEETLEIRTAEGSVGPVSEALNLSLYDLGLPFPKTNTDLLQEPRLLVSTNELCHWVDRAVEREEAADAAAAASLTLGNK</sequence>
<proteinExistence type="predicted"/>